<proteinExistence type="predicted"/>
<reference evidence="1 2" key="1">
    <citation type="submission" date="2016-04" db="EMBL/GenBank/DDBJ databases">
        <authorList>
            <person name="Mornico D."/>
        </authorList>
    </citation>
    <scope>NUCLEOTIDE SEQUENCE [LARGE SCALE GENOMIC DNA]</scope>
    <source>
        <strain evidence="1 2">A121</strain>
    </source>
</reference>
<evidence type="ECO:0008006" key="3">
    <source>
        <dbReference type="Google" id="ProtNLM"/>
    </source>
</evidence>
<organism evidence="1 2">
    <name type="scientific">Citrobacter europaeus</name>
    <dbReference type="NCBI Taxonomy" id="1914243"/>
    <lineage>
        <taxon>Bacteria</taxon>
        <taxon>Pseudomonadati</taxon>
        <taxon>Pseudomonadota</taxon>
        <taxon>Gammaproteobacteria</taxon>
        <taxon>Enterobacterales</taxon>
        <taxon>Enterobacteriaceae</taxon>
        <taxon>Citrobacter</taxon>
    </lineage>
</organism>
<evidence type="ECO:0000313" key="1">
    <source>
        <dbReference type="EMBL" id="SCA75156.1"/>
    </source>
</evidence>
<dbReference type="EMBL" id="FLUX01000010">
    <property type="protein sequence ID" value="SCA75156.1"/>
    <property type="molecule type" value="Genomic_DNA"/>
</dbReference>
<evidence type="ECO:0000313" key="2">
    <source>
        <dbReference type="Proteomes" id="UP000195338"/>
    </source>
</evidence>
<sequence>MREAAFSNAKAINVFYRRISDNHVPQRRMAATPYPAYVSRNL</sequence>
<protein>
    <recommendedName>
        <fullName evidence="3">Transposase</fullName>
    </recommendedName>
</protein>
<keyword evidence="2" id="KW-1185">Reference proteome</keyword>
<dbReference type="Proteomes" id="UP000195338">
    <property type="component" value="Unassembled WGS sequence"/>
</dbReference>
<name>A0ABY0JXY0_9ENTR</name>
<accession>A0ABY0JXY0</accession>
<gene>
    <name evidence="1" type="ORF">BN4901_1026</name>
</gene>
<comment type="caution">
    <text evidence="1">The sequence shown here is derived from an EMBL/GenBank/DDBJ whole genome shotgun (WGS) entry which is preliminary data.</text>
</comment>